<dbReference type="Proteomes" id="UP001596292">
    <property type="component" value="Unassembled WGS sequence"/>
</dbReference>
<proteinExistence type="predicted"/>
<reference evidence="3" key="1">
    <citation type="journal article" date="2019" name="Int. J. Syst. Evol. Microbiol.">
        <title>The Global Catalogue of Microorganisms (GCM) 10K type strain sequencing project: providing services to taxonomists for standard genome sequencing and annotation.</title>
        <authorList>
            <consortium name="The Broad Institute Genomics Platform"/>
            <consortium name="The Broad Institute Genome Sequencing Center for Infectious Disease"/>
            <person name="Wu L."/>
            <person name="Ma J."/>
        </authorList>
    </citation>
    <scope>NUCLEOTIDE SEQUENCE [LARGE SCALE GENOMIC DNA]</scope>
    <source>
        <strain evidence="3">CCUG 48316</strain>
    </source>
</reference>
<feature type="chain" id="PRO_5046675220" description="Porin" evidence="1">
    <location>
        <begin position="20"/>
        <end position="113"/>
    </location>
</feature>
<organism evidence="2 3">
    <name type="scientific">Methylobacterium komagatae</name>
    <dbReference type="NCBI Taxonomy" id="374425"/>
    <lineage>
        <taxon>Bacteria</taxon>
        <taxon>Pseudomonadati</taxon>
        <taxon>Pseudomonadota</taxon>
        <taxon>Alphaproteobacteria</taxon>
        <taxon>Hyphomicrobiales</taxon>
        <taxon>Methylobacteriaceae</taxon>
        <taxon>Methylobacterium</taxon>
    </lineage>
</organism>
<dbReference type="EMBL" id="JBHSWN010000001">
    <property type="protein sequence ID" value="MFC6790759.1"/>
    <property type="molecule type" value="Genomic_DNA"/>
</dbReference>
<evidence type="ECO:0008006" key="4">
    <source>
        <dbReference type="Google" id="ProtNLM"/>
    </source>
</evidence>
<comment type="caution">
    <text evidence="2">The sequence shown here is derived from an EMBL/GenBank/DDBJ whole genome shotgun (WGS) entry which is preliminary data.</text>
</comment>
<evidence type="ECO:0000313" key="2">
    <source>
        <dbReference type="EMBL" id="MFC6790759.1"/>
    </source>
</evidence>
<gene>
    <name evidence="2" type="ORF">ACFQE0_14750</name>
</gene>
<keyword evidence="1" id="KW-0732">Signal</keyword>
<sequence length="113" mass="11769">MRSVALALALAVLAAPAAADETWLLPEDGVYCPAEGQDVYAIVVGPGGGLGIDGLDCENVRLSRGRVRSSACVSNGGHPVDLDTDLLILPSGSMFHDGVLFRRWRGPLPCPVS</sequence>
<dbReference type="RefSeq" id="WP_378970919.1">
    <property type="nucleotide sequence ID" value="NZ_JBHSWN010000001.1"/>
</dbReference>
<name>A0ABW2BLQ2_9HYPH</name>
<feature type="signal peptide" evidence="1">
    <location>
        <begin position="1"/>
        <end position="19"/>
    </location>
</feature>
<protein>
    <recommendedName>
        <fullName evidence="4">Porin</fullName>
    </recommendedName>
</protein>
<evidence type="ECO:0000313" key="3">
    <source>
        <dbReference type="Proteomes" id="UP001596292"/>
    </source>
</evidence>
<keyword evidence="3" id="KW-1185">Reference proteome</keyword>
<evidence type="ECO:0000256" key="1">
    <source>
        <dbReference type="SAM" id="SignalP"/>
    </source>
</evidence>
<accession>A0ABW2BLQ2</accession>